<dbReference type="Proteomes" id="UP000236146">
    <property type="component" value="Unassembled WGS sequence"/>
</dbReference>
<evidence type="ECO:0000256" key="3">
    <source>
        <dbReference type="SAM" id="Phobius"/>
    </source>
</evidence>
<evidence type="ECO:0000256" key="4">
    <source>
        <dbReference type="SAM" id="SignalP"/>
    </source>
</evidence>
<evidence type="ECO:0000256" key="1">
    <source>
        <dbReference type="SAM" id="Coils"/>
    </source>
</evidence>
<sequence>MLNKKAIAALAAGATLVSGLAFAAPAMATCPVPAPLMSVAKAATKTAYDKYTTAKAALDAMTVTPKPEALAGALNTYINVTPDPKTGLISLKPTATSSTLTYDVYVKVSGYVEAFNANVKETRAKEAKQAEVNELRDKYLEAKAAEACATPDPTKDELNRAEIKKVYDAKQDLDNKEDILNKKQKAFDGAFKALNAATAEFKARKAAVDAAKAAIDKFDASGVNDSAARDHLVDVYNRAVAHLTRVTAALGDAQNAYDDALKDVKKAVADYNTALEYYKAVYNEAIAMGINPAALPPVVTADPLAPNFPTVPGARDLYSKSLSGEFGKDVQAAAKKTQKAAPKKGEAKKEAGKNGAAAPAGAKLDTKAAAAASAAPLSKTGVTVMFTALAASMLAGIGAAVRKFRH</sequence>
<comment type="caution">
    <text evidence="5">The sequence shown here is derived from an EMBL/GenBank/DDBJ whole genome shotgun (WGS) entry which is preliminary data.</text>
</comment>
<feature type="chain" id="PRO_5014454153" evidence="4">
    <location>
        <begin position="24"/>
        <end position="406"/>
    </location>
</feature>
<dbReference type="OrthoDB" id="3245188at2"/>
<feature type="transmembrane region" description="Helical" evidence="3">
    <location>
        <begin position="382"/>
        <end position="401"/>
    </location>
</feature>
<dbReference type="AlphaFoldDB" id="A0A2K1STZ9"/>
<dbReference type="EMBL" id="MNLH01000005">
    <property type="protein sequence ID" value="PNS42978.1"/>
    <property type="molecule type" value="Genomic_DNA"/>
</dbReference>
<keyword evidence="4" id="KW-0732">Signal</keyword>
<dbReference type="RefSeq" id="WP_103084916.1">
    <property type="nucleotide sequence ID" value="NZ_MNLH01000005.1"/>
</dbReference>
<keyword evidence="1" id="KW-0175">Coiled coil</keyword>
<reference evidence="5 6" key="1">
    <citation type="submission" date="2016-10" db="EMBL/GenBank/DDBJ databases">
        <authorList>
            <person name="Varghese N."/>
        </authorList>
    </citation>
    <scope>NUCLEOTIDE SEQUENCE [LARGE SCALE GENOMIC DNA]</scope>
    <source>
        <strain evidence="5 6">KA00225</strain>
    </source>
</reference>
<keyword evidence="3" id="KW-0472">Membrane</keyword>
<evidence type="ECO:0000256" key="2">
    <source>
        <dbReference type="SAM" id="MobiDB-lite"/>
    </source>
</evidence>
<gene>
    <name evidence="5" type="ORF">BFS05_05125</name>
</gene>
<keyword evidence="3" id="KW-1133">Transmembrane helix</keyword>
<protein>
    <submittedName>
        <fullName evidence="5">Uncharacterized protein</fullName>
    </submittedName>
</protein>
<evidence type="ECO:0000313" key="5">
    <source>
        <dbReference type="EMBL" id="PNS42978.1"/>
    </source>
</evidence>
<organism evidence="5 6">
    <name type="scientific">Gardnerella vaginalis</name>
    <dbReference type="NCBI Taxonomy" id="2702"/>
    <lineage>
        <taxon>Bacteria</taxon>
        <taxon>Bacillati</taxon>
        <taxon>Actinomycetota</taxon>
        <taxon>Actinomycetes</taxon>
        <taxon>Bifidobacteriales</taxon>
        <taxon>Bifidobacteriaceae</taxon>
        <taxon>Gardnerella</taxon>
    </lineage>
</organism>
<proteinExistence type="predicted"/>
<feature type="signal peptide" evidence="4">
    <location>
        <begin position="1"/>
        <end position="23"/>
    </location>
</feature>
<name>A0A2K1STZ9_GARVA</name>
<evidence type="ECO:0000313" key="6">
    <source>
        <dbReference type="Proteomes" id="UP000236146"/>
    </source>
</evidence>
<accession>A0A2K1STZ9</accession>
<feature type="region of interest" description="Disordered" evidence="2">
    <location>
        <begin position="334"/>
        <end position="358"/>
    </location>
</feature>
<keyword evidence="3" id="KW-0812">Transmembrane</keyword>
<feature type="coiled-coil region" evidence="1">
    <location>
        <begin position="118"/>
        <end position="145"/>
    </location>
</feature>
<feature type="compositionally biased region" description="Basic and acidic residues" evidence="2">
    <location>
        <begin position="343"/>
        <end position="352"/>
    </location>
</feature>